<keyword evidence="2" id="KW-1185">Reference proteome</keyword>
<dbReference type="Proteomes" id="UP000827549">
    <property type="component" value="Chromosome 4"/>
</dbReference>
<dbReference type="EMBL" id="CP086717">
    <property type="protein sequence ID" value="WOO82280.1"/>
    <property type="molecule type" value="Genomic_DNA"/>
</dbReference>
<sequence>MCQRNTSAPVNRNDTEEEELPQFDFTTSYEGICCWEMCMVPIQDLPRTDKLCGSHYMDYYFYNKIPGWTK</sequence>
<proteinExistence type="predicted"/>
<gene>
    <name evidence="1" type="ORF">LOC62_04G005776</name>
</gene>
<protein>
    <submittedName>
        <fullName evidence="1">Uncharacterized protein</fullName>
    </submittedName>
</protein>
<organism evidence="1 2">
    <name type="scientific">Vanrija pseudolonga</name>
    <dbReference type="NCBI Taxonomy" id="143232"/>
    <lineage>
        <taxon>Eukaryota</taxon>
        <taxon>Fungi</taxon>
        <taxon>Dikarya</taxon>
        <taxon>Basidiomycota</taxon>
        <taxon>Agaricomycotina</taxon>
        <taxon>Tremellomycetes</taxon>
        <taxon>Trichosporonales</taxon>
        <taxon>Trichosporonaceae</taxon>
        <taxon>Vanrija</taxon>
    </lineage>
</organism>
<dbReference type="GeneID" id="87809004"/>
<evidence type="ECO:0000313" key="2">
    <source>
        <dbReference type="Proteomes" id="UP000827549"/>
    </source>
</evidence>
<accession>A0AAF0Y8X5</accession>
<dbReference type="RefSeq" id="XP_062628312.1">
    <property type="nucleotide sequence ID" value="XM_062772328.1"/>
</dbReference>
<name>A0AAF0Y8X5_9TREE</name>
<dbReference type="AlphaFoldDB" id="A0AAF0Y8X5"/>
<evidence type="ECO:0000313" key="1">
    <source>
        <dbReference type="EMBL" id="WOO82280.1"/>
    </source>
</evidence>
<reference evidence="1" key="1">
    <citation type="submission" date="2023-10" db="EMBL/GenBank/DDBJ databases">
        <authorList>
            <person name="Noh H."/>
        </authorList>
    </citation>
    <scope>NUCLEOTIDE SEQUENCE</scope>
    <source>
        <strain evidence="1">DUCC4014</strain>
    </source>
</reference>